<comment type="caution">
    <text evidence="2">The sequence shown here is derived from an EMBL/GenBank/DDBJ whole genome shotgun (WGS) entry which is preliminary data.</text>
</comment>
<protein>
    <submittedName>
        <fullName evidence="2">Uncharacterized protein</fullName>
    </submittedName>
</protein>
<dbReference type="AlphaFoldDB" id="A0A7W7J0A0"/>
<keyword evidence="1" id="KW-0812">Transmembrane</keyword>
<dbReference type="Proteomes" id="UP000561681">
    <property type="component" value="Unassembled WGS sequence"/>
</dbReference>
<feature type="transmembrane region" description="Helical" evidence="1">
    <location>
        <begin position="21"/>
        <end position="39"/>
    </location>
</feature>
<reference evidence="2 3" key="1">
    <citation type="submission" date="2020-08" db="EMBL/GenBank/DDBJ databases">
        <title>Functional genomics of gut bacteria from endangered species of beetles.</title>
        <authorList>
            <person name="Carlos-Shanley C."/>
        </authorList>
    </citation>
    <scope>NUCLEOTIDE SEQUENCE [LARGE SCALE GENOMIC DNA]</scope>
    <source>
        <strain evidence="2 3">S00142</strain>
    </source>
</reference>
<evidence type="ECO:0000313" key="2">
    <source>
        <dbReference type="EMBL" id="MBB4803859.1"/>
    </source>
</evidence>
<keyword evidence="1" id="KW-0472">Membrane</keyword>
<dbReference type="EMBL" id="JACHLD010000007">
    <property type="protein sequence ID" value="MBB4803859.1"/>
    <property type="molecule type" value="Genomic_DNA"/>
</dbReference>
<evidence type="ECO:0000256" key="1">
    <source>
        <dbReference type="SAM" id="Phobius"/>
    </source>
</evidence>
<proteinExistence type="predicted"/>
<sequence length="45" mass="5439">MVNLRLSKKNTAITDKFRKRHFFLVLIGFLSFAFLYLSHKNKKYC</sequence>
<gene>
    <name evidence="2" type="ORF">HNP37_003939</name>
</gene>
<keyword evidence="1" id="KW-1133">Transmembrane helix</keyword>
<evidence type="ECO:0000313" key="3">
    <source>
        <dbReference type="Proteomes" id="UP000561681"/>
    </source>
</evidence>
<keyword evidence="3" id="KW-1185">Reference proteome</keyword>
<name>A0A7W7J0A0_9FLAO</name>
<organism evidence="2 3">
    <name type="scientific">Flavobacterium nitrogenifigens</name>
    <dbReference type="NCBI Taxonomy" id="1617283"/>
    <lineage>
        <taxon>Bacteria</taxon>
        <taxon>Pseudomonadati</taxon>
        <taxon>Bacteroidota</taxon>
        <taxon>Flavobacteriia</taxon>
        <taxon>Flavobacteriales</taxon>
        <taxon>Flavobacteriaceae</taxon>
        <taxon>Flavobacterium</taxon>
    </lineage>
</organism>
<accession>A0A7W7J0A0</accession>